<dbReference type="Proteomes" id="UP000244336">
    <property type="component" value="Chromosome 5"/>
</dbReference>
<dbReference type="InterPro" id="IPR016024">
    <property type="entry name" value="ARM-type_fold"/>
</dbReference>
<dbReference type="AlphaFoldDB" id="A0A2T7DKI3"/>
<organism evidence="3 4">
    <name type="scientific">Panicum hallii var. hallii</name>
    <dbReference type="NCBI Taxonomy" id="1504633"/>
    <lineage>
        <taxon>Eukaryota</taxon>
        <taxon>Viridiplantae</taxon>
        <taxon>Streptophyta</taxon>
        <taxon>Embryophyta</taxon>
        <taxon>Tracheophyta</taxon>
        <taxon>Spermatophyta</taxon>
        <taxon>Magnoliopsida</taxon>
        <taxon>Liliopsida</taxon>
        <taxon>Poales</taxon>
        <taxon>Poaceae</taxon>
        <taxon>PACMAD clade</taxon>
        <taxon>Panicoideae</taxon>
        <taxon>Panicodae</taxon>
        <taxon>Paniceae</taxon>
        <taxon>Panicinae</taxon>
        <taxon>Panicum</taxon>
        <taxon>Panicum sect. Panicum</taxon>
    </lineage>
</organism>
<comment type="similarity">
    <text evidence="1">Belongs to the SAPS family.</text>
</comment>
<feature type="region of interest" description="Disordered" evidence="2">
    <location>
        <begin position="708"/>
        <end position="782"/>
    </location>
</feature>
<dbReference type="EMBL" id="CM009753">
    <property type="protein sequence ID" value="PUZ56083.1"/>
    <property type="molecule type" value="Genomic_DNA"/>
</dbReference>
<protein>
    <submittedName>
        <fullName evidence="3">Uncharacterized protein</fullName>
    </submittedName>
</protein>
<dbReference type="Pfam" id="PF04499">
    <property type="entry name" value="SAPS"/>
    <property type="match status" value="1"/>
</dbReference>
<feature type="compositionally biased region" description="Low complexity" evidence="2">
    <location>
        <begin position="598"/>
        <end position="611"/>
    </location>
</feature>
<dbReference type="SUPFAM" id="SSF48371">
    <property type="entry name" value="ARM repeat"/>
    <property type="match status" value="1"/>
</dbReference>
<dbReference type="OrthoDB" id="295029at2759"/>
<evidence type="ECO:0000256" key="2">
    <source>
        <dbReference type="SAM" id="MobiDB-lite"/>
    </source>
</evidence>
<dbReference type="GO" id="GO:0019888">
    <property type="term" value="F:protein phosphatase regulator activity"/>
    <property type="evidence" value="ECO:0007669"/>
    <property type="project" value="TreeGrafter"/>
</dbReference>
<name>A0A2T7DKI3_9POAL</name>
<reference evidence="3 4" key="1">
    <citation type="submission" date="2018-04" db="EMBL/GenBank/DDBJ databases">
        <title>WGS assembly of Panicum hallii var. hallii HAL2.</title>
        <authorList>
            <person name="Lovell J."/>
            <person name="Jenkins J."/>
            <person name="Lowry D."/>
            <person name="Mamidi S."/>
            <person name="Sreedasyam A."/>
            <person name="Weng X."/>
            <person name="Barry K."/>
            <person name="Bonette J."/>
            <person name="Campitelli B."/>
            <person name="Daum C."/>
            <person name="Gordon S."/>
            <person name="Gould B."/>
            <person name="Lipzen A."/>
            <person name="MacQueen A."/>
            <person name="Palacio-Mejia J."/>
            <person name="Plott C."/>
            <person name="Shakirov E."/>
            <person name="Shu S."/>
            <person name="Yoshinaga Y."/>
            <person name="Zane M."/>
            <person name="Rokhsar D."/>
            <person name="Grimwood J."/>
            <person name="Schmutz J."/>
            <person name="Juenger T."/>
        </authorList>
    </citation>
    <scope>NUCLEOTIDE SEQUENCE [LARGE SCALE GENOMIC DNA]</scope>
    <source>
        <strain evidence="4">cv. HAL2</strain>
    </source>
</reference>
<feature type="region of interest" description="Disordered" evidence="2">
    <location>
        <begin position="421"/>
        <end position="440"/>
    </location>
</feature>
<feature type="region of interest" description="Disordered" evidence="2">
    <location>
        <begin position="596"/>
        <end position="620"/>
    </location>
</feature>
<dbReference type="GO" id="GO:0019903">
    <property type="term" value="F:protein phosphatase binding"/>
    <property type="evidence" value="ECO:0007669"/>
    <property type="project" value="InterPro"/>
</dbReference>
<gene>
    <name evidence="3" type="ORF">GQ55_5G267300</name>
</gene>
<accession>A0A2T7DKI3</accession>
<feature type="compositionally biased region" description="Polar residues" evidence="2">
    <location>
        <begin position="725"/>
        <end position="737"/>
    </location>
</feature>
<evidence type="ECO:0000313" key="4">
    <source>
        <dbReference type="Proteomes" id="UP000244336"/>
    </source>
</evidence>
<keyword evidence="4" id="KW-1185">Reference proteome</keyword>
<dbReference type="PANTHER" id="PTHR12634">
    <property type="entry name" value="SIT4 YEAST -ASSOCIATING PROTEIN-RELATED"/>
    <property type="match status" value="1"/>
</dbReference>
<evidence type="ECO:0000256" key="1">
    <source>
        <dbReference type="ARBA" id="ARBA00006180"/>
    </source>
</evidence>
<dbReference type="InterPro" id="IPR007587">
    <property type="entry name" value="SAPS"/>
</dbReference>
<dbReference type="PANTHER" id="PTHR12634:SF34">
    <property type="entry name" value="SIT4 PHOSPHATASE-ASSOCIATED FAMILY PROTEIN"/>
    <property type="match status" value="1"/>
</dbReference>
<evidence type="ECO:0000313" key="3">
    <source>
        <dbReference type="EMBL" id="PUZ56083.1"/>
    </source>
</evidence>
<dbReference type="Gramene" id="PUZ56083">
    <property type="protein sequence ID" value="PUZ56083"/>
    <property type="gene ID" value="GQ55_5G267300"/>
</dbReference>
<dbReference type="STRING" id="1504633.A0A2T7DKI3"/>
<sequence length="782" mass="86532">MFWRMTGLSAASPVDTILDKENFTLEELLDEDEIIQECKALNSRLINFLRDKAQVEQLLRYVVEEVPEDSEKKRSFKFPFIACEIFTCEIDVILRTLVEDEELMDLLFSFVKPDHPHSTLLSGYFSKVVICLMLRKTAQLMNYVQGHPEIVVQLVDLIGITSIMEVLIRLIGADENIYSNYGDTMQWLENTDVLEMIADKFSSSDSPEVHANAAEILCAVTRCAPPSLATKICSPSFVGRLFHHALEESRPKSVLVHSLSVCISLLDPKRLASASYQAFRSNLSHGALVTASPETVDGMLESLGNLLKLLDTSSAENVLPTTYGYLRPPLGKHRLKIVEFISVLLTIGSETAEKELIRQSAIKRSIDLFFEYPYNNFLHHHVENIIVSCLEGKRTELVEHVLNECDIVGKILVAERLSSLSTESNGPTVPSEEKAPPRIGNVGHMTRIANKLIQLGNSNSTIQAHLQENTEWVEWQTNVLVKRNEVENVYHWACGRPTSLHDRGRDSDDDDFRDRDYDVAALANNLSQAFRYGIYSNDDIEEAQGSLERDDEDVYFDDESAEVVISSLRLGDDQEGSSLFTNSNWFTFDGERGINDRLSGSVPSSSPNSEETSLETEEADDGKVIGTEDEMETVCLGNGSTEEAKDVAECTEQPNCSTADEPLQNTEGIERHSDVLNGDTEVGTDEVASAVAESSATSIDIVAEKTVDEPLVAERTVGEPAVSSDVDNSVYETSPGVNGNEPADSEVSSEQVSHDTDVQQPVKEVAGEDVDETKTDAVKASD</sequence>
<feature type="compositionally biased region" description="Basic and acidic residues" evidence="2">
    <location>
        <begin position="772"/>
        <end position="782"/>
    </location>
</feature>
<proteinExistence type="inferred from homology"/>